<evidence type="ECO:0000256" key="2">
    <source>
        <dbReference type="ARBA" id="ARBA00023157"/>
    </source>
</evidence>
<dbReference type="AlphaFoldDB" id="A0A1E3PF78"/>
<name>A0A1E3PF78_9ASCO</name>
<dbReference type="OrthoDB" id="19091at2759"/>
<evidence type="ECO:0000313" key="4">
    <source>
        <dbReference type="Proteomes" id="UP000095009"/>
    </source>
</evidence>
<comment type="similarity">
    <text evidence="1">Belongs to the TRIAP1/MDM35 family.</text>
</comment>
<gene>
    <name evidence="3" type="ORF">NADFUDRAFT_52853</name>
</gene>
<evidence type="ECO:0000256" key="1">
    <source>
        <dbReference type="ARBA" id="ARBA00006196"/>
    </source>
</evidence>
<protein>
    <submittedName>
        <fullName evidence="3">UPF0203-domain-containing protein</fullName>
    </submittedName>
</protein>
<dbReference type="GO" id="GO:0045332">
    <property type="term" value="P:phospholipid translocation"/>
    <property type="evidence" value="ECO:0007669"/>
    <property type="project" value="TreeGrafter"/>
</dbReference>
<evidence type="ECO:0000313" key="3">
    <source>
        <dbReference type="EMBL" id="ODQ63864.1"/>
    </source>
</evidence>
<dbReference type="PANTHER" id="PTHR46403">
    <property type="entry name" value="TP53-REGULATED INHIBITOR OF APOPTOSIS 1"/>
    <property type="match status" value="1"/>
</dbReference>
<dbReference type="PROSITE" id="PS51808">
    <property type="entry name" value="CHCH"/>
    <property type="match status" value="1"/>
</dbReference>
<accession>A0A1E3PF78</accession>
<dbReference type="InterPro" id="IPR007918">
    <property type="entry name" value="MDM35_apoptosis"/>
</dbReference>
<dbReference type="STRING" id="857566.A0A1E3PF78"/>
<dbReference type="GO" id="GO:1990050">
    <property type="term" value="F:phosphatidic acid transfer activity"/>
    <property type="evidence" value="ECO:0007669"/>
    <property type="project" value="TreeGrafter"/>
</dbReference>
<dbReference type="GO" id="GO:0005829">
    <property type="term" value="C:cytosol"/>
    <property type="evidence" value="ECO:0007669"/>
    <property type="project" value="TreeGrafter"/>
</dbReference>
<dbReference type="GO" id="GO:0005634">
    <property type="term" value="C:nucleus"/>
    <property type="evidence" value="ECO:0007669"/>
    <property type="project" value="TreeGrafter"/>
</dbReference>
<proteinExistence type="inferred from homology"/>
<keyword evidence="4" id="KW-1185">Reference proteome</keyword>
<dbReference type="GO" id="GO:0005758">
    <property type="term" value="C:mitochondrial intermembrane space"/>
    <property type="evidence" value="ECO:0007669"/>
    <property type="project" value="TreeGrafter"/>
</dbReference>
<dbReference type="EMBL" id="KV454413">
    <property type="protein sequence ID" value="ODQ63864.1"/>
    <property type="molecule type" value="Genomic_DNA"/>
</dbReference>
<dbReference type="PANTHER" id="PTHR46403:SF1">
    <property type="entry name" value="TP53-REGULATED INHIBITOR OF APOPTOSIS 1"/>
    <property type="match status" value="1"/>
</dbReference>
<dbReference type="Proteomes" id="UP000095009">
    <property type="component" value="Unassembled WGS sequence"/>
</dbReference>
<organism evidence="3 4">
    <name type="scientific">Nadsonia fulvescens var. elongata DSM 6958</name>
    <dbReference type="NCBI Taxonomy" id="857566"/>
    <lineage>
        <taxon>Eukaryota</taxon>
        <taxon>Fungi</taxon>
        <taxon>Dikarya</taxon>
        <taxon>Ascomycota</taxon>
        <taxon>Saccharomycotina</taxon>
        <taxon>Dipodascomycetes</taxon>
        <taxon>Dipodascales</taxon>
        <taxon>Dipodascales incertae sedis</taxon>
        <taxon>Nadsonia</taxon>
    </lineage>
</organism>
<sequence length="91" mass="10418">MSASFAPQCTEKKKSYDNCFNEWYNEKFLKGVATVNECEDTWREYEECVQSALAEKGIKKMLDQAEKEAPFKKNGVLTGSEEVSFTKDSKN</sequence>
<reference evidence="3 4" key="1">
    <citation type="journal article" date="2016" name="Proc. Natl. Acad. Sci. U.S.A.">
        <title>Comparative genomics of biotechnologically important yeasts.</title>
        <authorList>
            <person name="Riley R."/>
            <person name="Haridas S."/>
            <person name="Wolfe K.H."/>
            <person name="Lopes M.R."/>
            <person name="Hittinger C.T."/>
            <person name="Goeker M."/>
            <person name="Salamov A.A."/>
            <person name="Wisecaver J.H."/>
            <person name="Long T.M."/>
            <person name="Calvey C.H."/>
            <person name="Aerts A.L."/>
            <person name="Barry K.W."/>
            <person name="Choi C."/>
            <person name="Clum A."/>
            <person name="Coughlan A.Y."/>
            <person name="Deshpande S."/>
            <person name="Douglass A.P."/>
            <person name="Hanson S.J."/>
            <person name="Klenk H.-P."/>
            <person name="LaButti K.M."/>
            <person name="Lapidus A."/>
            <person name="Lindquist E.A."/>
            <person name="Lipzen A.M."/>
            <person name="Meier-Kolthoff J.P."/>
            <person name="Ohm R.A."/>
            <person name="Otillar R.P."/>
            <person name="Pangilinan J.L."/>
            <person name="Peng Y."/>
            <person name="Rokas A."/>
            <person name="Rosa C.A."/>
            <person name="Scheuner C."/>
            <person name="Sibirny A.A."/>
            <person name="Slot J.C."/>
            <person name="Stielow J.B."/>
            <person name="Sun H."/>
            <person name="Kurtzman C.P."/>
            <person name="Blackwell M."/>
            <person name="Grigoriev I.V."/>
            <person name="Jeffries T.W."/>
        </authorList>
    </citation>
    <scope>NUCLEOTIDE SEQUENCE [LARGE SCALE GENOMIC DNA]</scope>
    <source>
        <strain evidence="3 4">DSM 6958</strain>
    </source>
</reference>
<keyword evidence="2" id="KW-1015">Disulfide bond</keyword>
<dbReference type="Pfam" id="PF05254">
    <property type="entry name" value="UPF0203"/>
    <property type="match status" value="1"/>
</dbReference>